<dbReference type="RefSeq" id="WP_073597771.1">
    <property type="nucleotide sequence ID" value="NZ_MRCB01000001.1"/>
</dbReference>
<evidence type="ECO:0000313" key="3">
    <source>
        <dbReference type="Proteomes" id="UP000186868"/>
    </source>
</evidence>
<feature type="transmembrane region" description="Helical" evidence="1">
    <location>
        <begin position="12"/>
        <end position="34"/>
    </location>
</feature>
<feature type="transmembrane region" description="Helical" evidence="1">
    <location>
        <begin position="135"/>
        <end position="160"/>
    </location>
</feature>
<feature type="transmembrane region" description="Helical" evidence="1">
    <location>
        <begin position="98"/>
        <end position="115"/>
    </location>
</feature>
<dbReference type="EMBL" id="MRCB01000001">
    <property type="protein sequence ID" value="OKH26630.1"/>
    <property type="molecule type" value="Genomic_DNA"/>
</dbReference>
<feature type="transmembrane region" description="Helical" evidence="1">
    <location>
        <begin position="40"/>
        <end position="59"/>
    </location>
</feature>
<gene>
    <name evidence="2" type="ORF">NIES593_00795</name>
</gene>
<dbReference type="NCBIfam" id="NF033183">
    <property type="entry name" value="colliding_TM"/>
    <property type="match status" value="1"/>
</dbReference>
<dbReference type="OrthoDB" id="484731at2"/>
<keyword evidence="1" id="KW-0812">Transmembrane</keyword>
<evidence type="ECO:0008006" key="4">
    <source>
        <dbReference type="Google" id="ProtNLM"/>
    </source>
</evidence>
<dbReference type="Proteomes" id="UP000186868">
    <property type="component" value="Unassembled WGS sequence"/>
</dbReference>
<protein>
    <recommendedName>
        <fullName evidence="4">Low-complexity tail membrane protein</fullName>
    </recommendedName>
</protein>
<dbReference type="AlphaFoldDB" id="A0A1U7HSP8"/>
<proteinExistence type="predicted"/>
<dbReference type="STRING" id="1921803.NIES593_00795"/>
<keyword evidence="3" id="KW-1185">Reference proteome</keyword>
<evidence type="ECO:0000313" key="2">
    <source>
        <dbReference type="EMBL" id="OKH26630.1"/>
    </source>
</evidence>
<accession>A0A1U7HSP8</accession>
<sequence length="199" mass="22209">MTKSFRCEPFLWVHLAGIAIAPLLLQIVWLGLAVGDPLPFVWLELLFLTIVGIVPVFWMQWQRPFDIFSLLLVALKPETLSQQQRQILSQLKTNKQRILSLVVALGMFWVLWQLYRLAPLAAIAAAALPQWRILGLSIAGLAFLASNLFVQVPVSVLGVLATSEQQLSATEPFPSEQIPQQFTVPGFKVDKILPTLALD</sequence>
<keyword evidence="1" id="KW-0472">Membrane</keyword>
<comment type="caution">
    <text evidence="2">The sequence shown here is derived from an EMBL/GenBank/DDBJ whole genome shotgun (WGS) entry which is preliminary data.</text>
</comment>
<name>A0A1U7HSP8_9CYAN</name>
<reference evidence="2 3" key="1">
    <citation type="submission" date="2016-11" db="EMBL/GenBank/DDBJ databases">
        <title>Draft Genome Sequences of Nine Cyanobacterial Strains from Diverse Habitats.</title>
        <authorList>
            <person name="Zhu T."/>
            <person name="Hou S."/>
            <person name="Lu X."/>
            <person name="Hess W.R."/>
        </authorList>
    </citation>
    <scope>NUCLEOTIDE SEQUENCE [LARGE SCALE GENOMIC DNA]</scope>
    <source>
        <strain evidence="2 3">NIES-593</strain>
    </source>
</reference>
<organism evidence="2 3">
    <name type="scientific">Hydrococcus rivularis NIES-593</name>
    <dbReference type="NCBI Taxonomy" id="1921803"/>
    <lineage>
        <taxon>Bacteria</taxon>
        <taxon>Bacillati</taxon>
        <taxon>Cyanobacteriota</taxon>
        <taxon>Cyanophyceae</taxon>
        <taxon>Pleurocapsales</taxon>
        <taxon>Hydrococcaceae</taxon>
        <taxon>Hydrococcus</taxon>
    </lineage>
</organism>
<keyword evidence="1" id="KW-1133">Transmembrane helix</keyword>
<evidence type="ECO:0000256" key="1">
    <source>
        <dbReference type="SAM" id="Phobius"/>
    </source>
</evidence>
<dbReference type="InterPro" id="IPR049610">
    <property type="entry name" value="LCTMP-like"/>
</dbReference>